<dbReference type="KEGG" id="cce:Ccel_1816"/>
<dbReference type="CDD" id="cd00761">
    <property type="entry name" value="Glyco_tranf_GTA_type"/>
    <property type="match status" value="1"/>
</dbReference>
<dbReference type="eggNOG" id="COG1216">
    <property type="taxonomic scope" value="Bacteria"/>
</dbReference>
<feature type="transmembrane region" description="Helical" evidence="1">
    <location>
        <begin position="260"/>
        <end position="279"/>
    </location>
</feature>
<dbReference type="GO" id="GO:0016740">
    <property type="term" value="F:transferase activity"/>
    <property type="evidence" value="ECO:0007669"/>
    <property type="project" value="UniProtKB-KW"/>
</dbReference>
<dbReference type="Pfam" id="PF00535">
    <property type="entry name" value="Glycos_transf_2"/>
    <property type="match status" value="1"/>
</dbReference>
<accession>B8I323</accession>
<keyword evidence="1" id="KW-0812">Transmembrane</keyword>
<dbReference type="AlphaFoldDB" id="B8I323"/>
<dbReference type="Proteomes" id="UP000001349">
    <property type="component" value="Chromosome"/>
</dbReference>
<dbReference type="PANTHER" id="PTHR43685:SF2">
    <property type="entry name" value="GLYCOSYLTRANSFERASE 2-LIKE DOMAIN-CONTAINING PROTEIN"/>
    <property type="match status" value="1"/>
</dbReference>
<reference evidence="3 4" key="1">
    <citation type="submission" date="2009-01" db="EMBL/GenBank/DDBJ databases">
        <title>Complete sequence of Clostridium cellulolyticum H10.</title>
        <authorList>
            <consortium name="US DOE Joint Genome Institute"/>
            <person name="Lucas S."/>
            <person name="Copeland A."/>
            <person name="Lapidus A."/>
            <person name="Glavina del Rio T."/>
            <person name="Dalin E."/>
            <person name="Tice H."/>
            <person name="Bruce D."/>
            <person name="Goodwin L."/>
            <person name="Pitluck S."/>
            <person name="Chertkov O."/>
            <person name="Saunders E."/>
            <person name="Brettin T."/>
            <person name="Detter J.C."/>
            <person name="Han C."/>
            <person name="Larimer F."/>
            <person name="Land M."/>
            <person name="Hauser L."/>
            <person name="Kyrpides N."/>
            <person name="Ivanova N."/>
            <person name="Zhou J."/>
            <person name="Richardson P."/>
        </authorList>
    </citation>
    <scope>NUCLEOTIDE SEQUENCE [LARGE SCALE GENOMIC DNA]</scope>
    <source>
        <strain evidence="4">ATCC 35319 / DSM 5812 / JCM 6584 / H10</strain>
    </source>
</reference>
<sequence length="333" mass="37905">MNSKPLVSVIIPNYNYEKTLPKCFDTLMNQTYKDFEIIFVDDGSTDNSIEIAKKYPCKIFKTPKNGGVAAARNLGVEYASGDILFFLDSDVALYKDAIENTLKEFEKDPSLGSVCGIYSKDPLFKGGLAKDYRTLQGHYWRISSVGYVTAGFFSLGAVKKSVFQELKGFNVNLSNTEEIEFGNRLNQKYRLLLTDKVVGCHDDEERLKTLARKIHIRAVQRIPFYLHRKKLTKGFETPLRGLGMLAVGLSTVAIPMTILSLYFAALFLVCLLAFVLSDFGQYRFVYKEKGFFFTLVFIAFHWIITAAAFWGFVRGVLSMIFSRKFREKYSYEG</sequence>
<feature type="domain" description="Glycosyltransferase 2-like" evidence="2">
    <location>
        <begin position="8"/>
        <end position="121"/>
    </location>
</feature>
<proteinExistence type="predicted"/>
<organism evidence="3 4">
    <name type="scientific">Ruminiclostridium cellulolyticum (strain ATCC 35319 / DSM 5812 / JCM 6584 / H10)</name>
    <name type="common">Clostridium cellulolyticum</name>
    <dbReference type="NCBI Taxonomy" id="394503"/>
    <lineage>
        <taxon>Bacteria</taxon>
        <taxon>Bacillati</taxon>
        <taxon>Bacillota</taxon>
        <taxon>Clostridia</taxon>
        <taxon>Eubacteriales</taxon>
        <taxon>Oscillospiraceae</taxon>
        <taxon>Ruminiclostridium</taxon>
    </lineage>
</organism>
<dbReference type="EMBL" id="CP001348">
    <property type="protein sequence ID" value="ACL76166.1"/>
    <property type="molecule type" value="Genomic_DNA"/>
</dbReference>
<evidence type="ECO:0000256" key="1">
    <source>
        <dbReference type="SAM" id="Phobius"/>
    </source>
</evidence>
<evidence type="ECO:0000313" key="4">
    <source>
        <dbReference type="Proteomes" id="UP000001349"/>
    </source>
</evidence>
<dbReference type="STRING" id="394503.Ccel_1816"/>
<dbReference type="InterPro" id="IPR001173">
    <property type="entry name" value="Glyco_trans_2-like"/>
</dbReference>
<evidence type="ECO:0000313" key="3">
    <source>
        <dbReference type="EMBL" id="ACL76166.1"/>
    </source>
</evidence>
<keyword evidence="1" id="KW-1133">Transmembrane helix</keyword>
<dbReference type="SUPFAM" id="SSF53448">
    <property type="entry name" value="Nucleotide-diphospho-sugar transferases"/>
    <property type="match status" value="1"/>
</dbReference>
<protein>
    <submittedName>
        <fullName evidence="3">Glycosyl transferase family 2</fullName>
    </submittedName>
</protein>
<dbReference type="OrthoDB" id="9807674at2"/>
<gene>
    <name evidence="3" type="ordered locus">Ccel_1816</name>
</gene>
<dbReference type="PANTHER" id="PTHR43685">
    <property type="entry name" value="GLYCOSYLTRANSFERASE"/>
    <property type="match status" value="1"/>
</dbReference>
<dbReference type="CAZy" id="GT2">
    <property type="family name" value="Glycosyltransferase Family 2"/>
</dbReference>
<keyword evidence="4" id="KW-1185">Reference proteome</keyword>
<name>B8I323_RUMCH</name>
<keyword evidence="1" id="KW-0472">Membrane</keyword>
<evidence type="ECO:0000259" key="2">
    <source>
        <dbReference type="Pfam" id="PF00535"/>
    </source>
</evidence>
<dbReference type="InterPro" id="IPR050834">
    <property type="entry name" value="Glycosyltransf_2"/>
</dbReference>
<dbReference type="InterPro" id="IPR029044">
    <property type="entry name" value="Nucleotide-diphossugar_trans"/>
</dbReference>
<dbReference type="Gene3D" id="3.90.550.10">
    <property type="entry name" value="Spore Coat Polysaccharide Biosynthesis Protein SpsA, Chain A"/>
    <property type="match status" value="1"/>
</dbReference>
<dbReference type="RefSeq" id="WP_015925280.1">
    <property type="nucleotide sequence ID" value="NC_011898.1"/>
</dbReference>
<keyword evidence="3" id="KW-0808">Transferase</keyword>
<feature type="transmembrane region" description="Helical" evidence="1">
    <location>
        <begin position="291"/>
        <end position="313"/>
    </location>
</feature>
<dbReference type="HOGENOM" id="CLU_069115_0_0_9"/>